<reference evidence="2 3" key="1">
    <citation type="submission" date="2015-04" db="EMBL/GenBank/DDBJ databases">
        <authorList>
            <person name="Heijne W.H."/>
            <person name="Fedorova N.D."/>
            <person name="Nierman W.C."/>
            <person name="Vollebregt A.W."/>
            <person name="Zhao Z."/>
            <person name="Wu L."/>
            <person name="Kumar M."/>
            <person name="Stam H."/>
            <person name="van den Berg M.A."/>
            <person name="Pel H.J."/>
        </authorList>
    </citation>
    <scope>NUCLEOTIDE SEQUENCE [LARGE SCALE GENOMIC DNA]</scope>
    <source>
        <strain evidence="2 3">CBS 393.64</strain>
    </source>
</reference>
<evidence type="ECO:0000313" key="2">
    <source>
        <dbReference type="EMBL" id="KKA25528.1"/>
    </source>
</evidence>
<organism evidence="2 3">
    <name type="scientific">Rasamsonia emersonii (strain ATCC 16479 / CBS 393.64 / IMI 116815)</name>
    <dbReference type="NCBI Taxonomy" id="1408163"/>
    <lineage>
        <taxon>Eukaryota</taxon>
        <taxon>Fungi</taxon>
        <taxon>Dikarya</taxon>
        <taxon>Ascomycota</taxon>
        <taxon>Pezizomycotina</taxon>
        <taxon>Eurotiomycetes</taxon>
        <taxon>Eurotiomycetidae</taxon>
        <taxon>Eurotiales</taxon>
        <taxon>Trichocomaceae</taxon>
        <taxon>Rasamsonia</taxon>
    </lineage>
</organism>
<dbReference type="Gene3D" id="1.20.1250.20">
    <property type="entry name" value="MFS general substrate transporter like domains"/>
    <property type="match status" value="1"/>
</dbReference>
<dbReference type="InterPro" id="IPR036259">
    <property type="entry name" value="MFS_trans_sf"/>
</dbReference>
<gene>
    <name evidence="2" type="ORF">T310_0408</name>
</gene>
<keyword evidence="1" id="KW-1133">Transmembrane helix</keyword>
<dbReference type="OrthoDB" id="6509908at2759"/>
<name>A0A0F4Z6L7_RASE3</name>
<dbReference type="GeneID" id="25312462"/>
<protein>
    <recommendedName>
        <fullName evidence="4">Major facilitator superfamily (MFS) profile domain-containing protein</fullName>
    </recommendedName>
</protein>
<dbReference type="EMBL" id="LASV01000018">
    <property type="protein sequence ID" value="KKA25528.1"/>
    <property type="molecule type" value="Genomic_DNA"/>
</dbReference>
<accession>A0A0F4Z6L7</accession>
<keyword evidence="1" id="KW-0812">Transmembrane</keyword>
<feature type="transmembrane region" description="Helical" evidence="1">
    <location>
        <begin position="46"/>
        <end position="68"/>
    </location>
</feature>
<sequence length="109" mass="11543">MWLPAVSTDVLIAFTCLYGFCSGIFISVTPSAVAQITLEAKIGARLSAFSTCTAVATLIGTPIGGALIREETRAGYQPLIIFSGCTLIAGGAMIFTSRLLHGKDLMKRW</sequence>
<dbReference type="RefSeq" id="XP_013332140.1">
    <property type="nucleotide sequence ID" value="XM_013476686.1"/>
</dbReference>
<keyword evidence="1" id="KW-0472">Membrane</keyword>
<dbReference type="AlphaFoldDB" id="A0A0F4Z6L7"/>
<evidence type="ECO:0000256" key="1">
    <source>
        <dbReference type="SAM" id="Phobius"/>
    </source>
</evidence>
<dbReference type="SUPFAM" id="SSF103473">
    <property type="entry name" value="MFS general substrate transporter"/>
    <property type="match status" value="1"/>
</dbReference>
<feature type="transmembrane region" description="Helical" evidence="1">
    <location>
        <begin position="12"/>
        <end position="34"/>
    </location>
</feature>
<dbReference type="Proteomes" id="UP000053958">
    <property type="component" value="Unassembled WGS sequence"/>
</dbReference>
<evidence type="ECO:0008006" key="4">
    <source>
        <dbReference type="Google" id="ProtNLM"/>
    </source>
</evidence>
<evidence type="ECO:0000313" key="3">
    <source>
        <dbReference type="Proteomes" id="UP000053958"/>
    </source>
</evidence>
<keyword evidence="3" id="KW-1185">Reference proteome</keyword>
<feature type="transmembrane region" description="Helical" evidence="1">
    <location>
        <begin position="80"/>
        <end position="100"/>
    </location>
</feature>
<comment type="caution">
    <text evidence="2">The sequence shown here is derived from an EMBL/GenBank/DDBJ whole genome shotgun (WGS) entry which is preliminary data.</text>
</comment>
<proteinExistence type="predicted"/>